<feature type="active site" evidence="8">
    <location>
        <position position="304"/>
    </location>
</feature>
<evidence type="ECO:0000313" key="12">
    <source>
        <dbReference type="Proteomes" id="UP000712600"/>
    </source>
</evidence>
<dbReference type="SUPFAM" id="SSF53720">
    <property type="entry name" value="ALDH-like"/>
    <property type="match status" value="2"/>
</dbReference>
<evidence type="ECO:0000256" key="8">
    <source>
        <dbReference type="PROSITE-ProRule" id="PRU10007"/>
    </source>
</evidence>
<dbReference type="CDD" id="cd07142">
    <property type="entry name" value="ALDH_F2BC"/>
    <property type="match status" value="1"/>
</dbReference>
<name>A0A8S9RFL3_BRACR</name>
<dbReference type="InterPro" id="IPR016163">
    <property type="entry name" value="Ald_DH_C"/>
</dbReference>
<comment type="similarity">
    <text evidence="2 9">Belongs to the aldehyde dehydrogenase family.</text>
</comment>
<dbReference type="Gene3D" id="3.40.309.10">
    <property type="entry name" value="Aldehyde Dehydrogenase, Chain A, domain 2"/>
    <property type="match status" value="2"/>
</dbReference>
<keyword evidence="4" id="KW-0520">NAD</keyword>
<comment type="function">
    <text evidence="7">Possesses activity on acetaldehyde and glycolaldehyde in vitro.</text>
</comment>
<dbReference type="GO" id="GO:0019752">
    <property type="term" value="P:carboxylic acid metabolic process"/>
    <property type="evidence" value="ECO:0007669"/>
    <property type="project" value="UniProtKB-ARBA"/>
</dbReference>
<dbReference type="GO" id="GO:0004029">
    <property type="term" value="F:aldehyde dehydrogenase (NAD+) activity"/>
    <property type="evidence" value="ECO:0007669"/>
    <property type="project" value="UniProtKB-EC"/>
</dbReference>
<dbReference type="InterPro" id="IPR029510">
    <property type="entry name" value="Ald_DH_CS_GLU"/>
</dbReference>
<dbReference type="FunFam" id="3.40.605.10:FF:000011">
    <property type="entry name" value="ALD5p Mitochondrial aldehyde dehydrogenase"/>
    <property type="match status" value="1"/>
</dbReference>
<sequence length="609" mass="66534">MASRRVSSLLSRSLMSSSSPFSLRGKDPLMNRGARRYSNLAASLEDTITPPVKVEQTQLLINGKFVDSASGKTFPTLDPRTGEVIAQVAEGDVEDVNRAVVAARKAFDEGPWPRMTAYERSKILFRFADLIEKHNDEIAALETWDNGKPYEQSAKIEVPMLARVFRYYAGWADKIHGMTVPGDGSHHVQTLHEPIGVAGQIIPWNFPLLMLSWKLGPALACGNTVVLKTAEQTPLSALLVGRLLHEAGLPEGVVNIVSGFGPTAGAAIASHMDIDKVAFTGSTDVGKIILELASKSNLKAVTLELGGKSPFIVCEDADVDQAVEMAHFALFFNQGQCCCAGSRTFVHERVYDEFVEKAKARAINRAVGNLKAVTLELGGKSPFIVCEDADVDQAVEMAHFALFFNQGQCCCAGSRTFVHERVYDEFVEKAKARAINRAVGDPFKSGIEQGPQVDSEQFEKILKYIRHGVDSGATLQAGGDRHGSKGYYIQPTVFSDVKDDMLIAKDEIFGPVQTILKFKNLDEVIARANNSRYGLAAGVFTQNLDTANRLMRALRVGSVWINCFDVFDATIPFGGYKMSGIGREKGIYSLNNYLQVKAVVTSIKNPAWL</sequence>
<evidence type="ECO:0000256" key="5">
    <source>
        <dbReference type="ARBA" id="ARBA00024226"/>
    </source>
</evidence>
<evidence type="ECO:0000256" key="2">
    <source>
        <dbReference type="ARBA" id="ARBA00009986"/>
    </source>
</evidence>
<accession>A0A8S9RFL3</accession>
<evidence type="ECO:0000259" key="10">
    <source>
        <dbReference type="Pfam" id="PF00171"/>
    </source>
</evidence>
<dbReference type="PANTHER" id="PTHR11699">
    <property type="entry name" value="ALDEHYDE DEHYDROGENASE-RELATED"/>
    <property type="match status" value="1"/>
</dbReference>
<evidence type="ECO:0000256" key="9">
    <source>
        <dbReference type="RuleBase" id="RU003345"/>
    </source>
</evidence>
<evidence type="ECO:0000313" key="11">
    <source>
        <dbReference type="EMBL" id="KAF3571748.1"/>
    </source>
</evidence>
<evidence type="ECO:0000256" key="6">
    <source>
        <dbReference type="ARBA" id="ARBA00049194"/>
    </source>
</evidence>
<dbReference type="GO" id="GO:0005759">
    <property type="term" value="C:mitochondrial matrix"/>
    <property type="evidence" value="ECO:0007669"/>
    <property type="project" value="UniProtKB-SubCell"/>
</dbReference>
<dbReference type="Pfam" id="PF00171">
    <property type="entry name" value="Aldedh"/>
    <property type="match status" value="1"/>
</dbReference>
<evidence type="ECO:0000256" key="3">
    <source>
        <dbReference type="ARBA" id="ARBA00023002"/>
    </source>
</evidence>
<dbReference type="FunFam" id="3.40.309.10:FF:000001">
    <property type="entry name" value="Mitochondrial aldehyde dehydrogenase 2"/>
    <property type="match status" value="1"/>
</dbReference>
<evidence type="ECO:0000256" key="1">
    <source>
        <dbReference type="ARBA" id="ARBA00004305"/>
    </source>
</evidence>
<dbReference type="EMBL" id="QGKX02000095">
    <property type="protein sequence ID" value="KAF3571748.1"/>
    <property type="molecule type" value="Genomic_DNA"/>
</dbReference>
<reference evidence="11" key="1">
    <citation type="submission" date="2019-12" db="EMBL/GenBank/DDBJ databases">
        <title>Genome sequencing and annotation of Brassica cretica.</title>
        <authorList>
            <person name="Studholme D.J."/>
            <person name="Sarris P."/>
        </authorList>
    </citation>
    <scope>NUCLEOTIDE SEQUENCE</scope>
    <source>
        <strain evidence="11">PFS-109/04</strain>
        <tissue evidence="11">Leaf</tissue>
    </source>
</reference>
<organism evidence="11 12">
    <name type="scientific">Brassica cretica</name>
    <name type="common">Mustard</name>
    <dbReference type="NCBI Taxonomy" id="69181"/>
    <lineage>
        <taxon>Eukaryota</taxon>
        <taxon>Viridiplantae</taxon>
        <taxon>Streptophyta</taxon>
        <taxon>Embryophyta</taxon>
        <taxon>Tracheophyta</taxon>
        <taxon>Spermatophyta</taxon>
        <taxon>Magnoliopsida</taxon>
        <taxon>eudicotyledons</taxon>
        <taxon>Gunneridae</taxon>
        <taxon>Pentapetalae</taxon>
        <taxon>rosids</taxon>
        <taxon>malvids</taxon>
        <taxon>Brassicales</taxon>
        <taxon>Brassicaceae</taxon>
        <taxon>Brassiceae</taxon>
        <taxon>Brassica</taxon>
    </lineage>
</organism>
<proteinExistence type="inferred from homology"/>
<dbReference type="EC" id="1.2.1.3" evidence="5"/>
<dbReference type="PROSITE" id="PS00070">
    <property type="entry name" value="ALDEHYDE_DEHYDR_CYS"/>
    <property type="match status" value="2"/>
</dbReference>
<comment type="catalytic activity">
    <reaction evidence="6">
        <text>an aldehyde + NAD(+) + H2O = a carboxylate + NADH + 2 H(+)</text>
        <dbReference type="Rhea" id="RHEA:16185"/>
        <dbReference type="ChEBI" id="CHEBI:15377"/>
        <dbReference type="ChEBI" id="CHEBI:15378"/>
        <dbReference type="ChEBI" id="CHEBI:17478"/>
        <dbReference type="ChEBI" id="CHEBI:29067"/>
        <dbReference type="ChEBI" id="CHEBI:57540"/>
        <dbReference type="ChEBI" id="CHEBI:57945"/>
        <dbReference type="EC" id="1.2.1.3"/>
    </reaction>
</comment>
<dbReference type="Proteomes" id="UP000712600">
    <property type="component" value="Unassembled WGS sequence"/>
</dbReference>
<dbReference type="InterPro" id="IPR016162">
    <property type="entry name" value="Ald_DH_N"/>
</dbReference>
<protein>
    <recommendedName>
        <fullName evidence="5">aldehyde dehydrogenase (NAD(+))</fullName>
        <ecNumber evidence="5">1.2.1.3</ecNumber>
    </recommendedName>
</protein>
<dbReference type="InterPro" id="IPR016160">
    <property type="entry name" value="Ald_DH_CS_CYS"/>
</dbReference>
<dbReference type="Gene3D" id="3.40.605.10">
    <property type="entry name" value="Aldehyde Dehydrogenase, Chain A, domain 1"/>
    <property type="match status" value="1"/>
</dbReference>
<comment type="subcellular location">
    <subcellularLocation>
        <location evidence="1">Mitochondrion matrix</location>
    </subcellularLocation>
</comment>
<dbReference type="AlphaFoldDB" id="A0A8S9RFL3"/>
<gene>
    <name evidence="11" type="ORF">F2Q69_00061252</name>
</gene>
<evidence type="ECO:0000256" key="7">
    <source>
        <dbReference type="ARBA" id="ARBA00056732"/>
    </source>
</evidence>
<keyword evidence="3 9" id="KW-0560">Oxidoreductase</keyword>
<dbReference type="InterPro" id="IPR015590">
    <property type="entry name" value="Aldehyde_DH_dom"/>
</dbReference>
<dbReference type="InterPro" id="IPR016161">
    <property type="entry name" value="Ald_DH/histidinol_DH"/>
</dbReference>
<feature type="active site" evidence="8">
    <location>
        <position position="376"/>
    </location>
</feature>
<evidence type="ECO:0000256" key="4">
    <source>
        <dbReference type="ARBA" id="ARBA00023027"/>
    </source>
</evidence>
<dbReference type="FunFam" id="3.40.605.10:FF:000026">
    <property type="entry name" value="Aldehyde dehydrogenase, putative"/>
    <property type="match status" value="1"/>
</dbReference>
<dbReference type="PROSITE" id="PS00687">
    <property type="entry name" value="ALDEHYDE_DEHYDR_GLU"/>
    <property type="match status" value="2"/>
</dbReference>
<comment type="caution">
    <text evidence="11">The sequence shown here is derived from an EMBL/GenBank/DDBJ whole genome shotgun (WGS) entry which is preliminary data.</text>
</comment>
<feature type="domain" description="Aldehyde dehydrogenase" evidence="10">
    <location>
        <begin position="65"/>
        <end position="369"/>
    </location>
</feature>